<evidence type="ECO:0000313" key="1">
    <source>
        <dbReference type="EMBL" id="VFK63734.1"/>
    </source>
</evidence>
<proteinExistence type="predicted"/>
<dbReference type="EMBL" id="CAADFX010000224">
    <property type="protein sequence ID" value="VFK63734.1"/>
    <property type="molecule type" value="Genomic_DNA"/>
</dbReference>
<name>A0A451ACK4_9GAMM</name>
<reference evidence="1" key="1">
    <citation type="submission" date="2019-02" db="EMBL/GenBank/DDBJ databases">
        <authorList>
            <person name="Gruber-Vodicka R. H."/>
            <person name="Seah K. B. B."/>
        </authorList>
    </citation>
    <scope>NUCLEOTIDE SEQUENCE</scope>
    <source>
        <strain evidence="1">BECK_BY1</strain>
    </source>
</reference>
<sequence>MQVREHHRQMFVMHVIFLEPPNPCPQIEQDYVGLVREYPDATGAVRLGFEPAGGAVKNDFRRISLFSHGNNPR</sequence>
<organism evidence="1">
    <name type="scientific">Candidatus Kentrum sp. TUN</name>
    <dbReference type="NCBI Taxonomy" id="2126343"/>
    <lineage>
        <taxon>Bacteria</taxon>
        <taxon>Pseudomonadati</taxon>
        <taxon>Pseudomonadota</taxon>
        <taxon>Gammaproteobacteria</taxon>
        <taxon>Candidatus Kentrum</taxon>
    </lineage>
</organism>
<protein>
    <submittedName>
        <fullName evidence="1">Uncharacterized protein</fullName>
    </submittedName>
</protein>
<dbReference type="AlphaFoldDB" id="A0A451ACK4"/>
<gene>
    <name evidence="1" type="ORF">BECKTUN1418D_GA0071000_12244</name>
</gene>
<accession>A0A451ACK4</accession>